<organism evidence="2 3">
    <name type="scientific">Lactiplantibacillus mudanjiangensis</name>
    <dbReference type="NCBI Taxonomy" id="1296538"/>
    <lineage>
        <taxon>Bacteria</taxon>
        <taxon>Bacillati</taxon>
        <taxon>Bacillota</taxon>
        <taxon>Bacilli</taxon>
        <taxon>Lactobacillales</taxon>
        <taxon>Lactobacillaceae</taxon>
        <taxon>Lactiplantibacillus</taxon>
    </lineage>
</organism>
<dbReference type="RefSeq" id="WP_130851812.1">
    <property type="nucleotide sequence ID" value="NZ_UYIG01000121.1"/>
</dbReference>
<name>A0A660E6J4_9LACO</name>
<evidence type="ECO:0000313" key="2">
    <source>
        <dbReference type="EMBL" id="VDG28646.1"/>
    </source>
</evidence>
<keyword evidence="3" id="KW-1185">Reference proteome</keyword>
<accession>A0A660E6J4</accession>
<dbReference type="OrthoDB" id="9816011at2"/>
<dbReference type="Proteomes" id="UP000289996">
    <property type="component" value="Unassembled WGS sequence"/>
</dbReference>
<reference evidence="2 3" key="1">
    <citation type="submission" date="2018-11" db="EMBL/GenBank/DDBJ databases">
        <authorList>
            <person name="Wuyts S."/>
        </authorList>
    </citation>
    <scope>NUCLEOTIDE SEQUENCE [LARGE SCALE GENOMIC DNA]</scope>
    <source>
        <strain evidence="2">Lactobacillus mudanjiangensis AMBF249</strain>
    </source>
</reference>
<dbReference type="InterPro" id="IPR054269">
    <property type="entry name" value="DUF7000"/>
</dbReference>
<sequence length="163" mass="19292">MTKNLNQYVDIYKKALNKGEIEIAYVALRKFMSTLRATFIKNAPQYTCGTVFPGYMDYTYFYFYDSYLKEKQLRFGLVLNHQKMQFELWLLGRNEKVQAGYWELLKDSHWNSKLNEKPIYSVLSITLLADPDFNDLDSLATPIWQATLTHTRDIEDDLRTHSH</sequence>
<dbReference type="Pfam" id="PF22526">
    <property type="entry name" value="DUF7000"/>
    <property type="match status" value="1"/>
</dbReference>
<protein>
    <recommendedName>
        <fullName evidence="1">DUF7000 domain-containing protein</fullName>
    </recommendedName>
</protein>
<evidence type="ECO:0000313" key="3">
    <source>
        <dbReference type="Proteomes" id="UP000289996"/>
    </source>
</evidence>
<proteinExistence type="predicted"/>
<feature type="domain" description="DUF7000" evidence="1">
    <location>
        <begin position="5"/>
        <end position="157"/>
    </location>
</feature>
<dbReference type="AlphaFoldDB" id="A0A660E6J4"/>
<dbReference type="EMBL" id="UYIG01000121">
    <property type="protein sequence ID" value="VDG28646.1"/>
    <property type="molecule type" value="Genomic_DNA"/>
</dbReference>
<evidence type="ECO:0000259" key="1">
    <source>
        <dbReference type="Pfam" id="PF22526"/>
    </source>
</evidence>
<gene>
    <name evidence="2" type="ORF">MUDAN_MDHGFNIF_03065</name>
</gene>